<comment type="caution">
    <text evidence="1">The sequence shown here is derived from an EMBL/GenBank/DDBJ whole genome shotgun (WGS) entry which is preliminary data.</text>
</comment>
<keyword evidence="2" id="KW-1185">Reference proteome</keyword>
<dbReference type="AlphaFoldDB" id="A0A501W0W9"/>
<sequence>MPQPPLVDQPSAAPTRKLWAVILSGMVISVLRTLLTTYAPELPAEDLLAQLGPYVQLGVMAAAGYLTRERAA</sequence>
<dbReference type="OrthoDB" id="9952997at2"/>
<protein>
    <submittedName>
        <fullName evidence="1">Uncharacterized protein</fullName>
    </submittedName>
</protein>
<name>A0A501W0W9_9RHOB</name>
<proteinExistence type="predicted"/>
<dbReference type="EMBL" id="VFRP01000114">
    <property type="protein sequence ID" value="TPE42928.1"/>
    <property type="molecule type" value="Genomic_DNA"/>
</dbReference>
<dbReference type="RefSeq" id="WP_140456506.1">
    <property type="nucleotide sequence ID" value="NZ_VFRP01000114.1"/>
</dbReference>
<evidence type="ECO:0000313" key="2">
    <source>
        <dbReference type="Proteomes" id="UP000319255"/>
    </source>
</evidence>
<reference evidence="1 2" key="1">
    <citation type="submission" date="2019-06" db="EMBL/GenBank/DDBJ databases">
        <title>A novel bacterium of genus Amaricoccus, isolated from marine sediment.</title>
        <authorList>
            <person name="Huang H."/>
            <person name="Mo K."/>
            <person name="Hu Y."/>
        </authorList>
    </citation>
    <scope>NUCLEOTIDE SEQUENCE [LARGE SCALE GENOMIC DNA]</scope>
    <source>
        <strain evidence="1 2">HB172011</strain>
    </source>
</reference>
<accession>A0A501W0W9</accession>
<dbReference type="Proteomes" id="UP000319255">
    <property type="component" value="Unassembled WGS sequence"/>
</dbReference>
<organism evidence="1 2">
    <name type="scientific">Amaricoccus solimangrovi</name>
    <dbReference type="NCBI Taxonomy" id="2589815"/>
    <lineage>
        <taxon>Bacteria</taxon>
        <taxon>Pseudomonadati</taxon>
        <taxon>Pseudomonadota</taxon>
        <taxon>Alphaproteobacteria</taxon>
        <taxon>Rhodobacterales</taxon>
        <taxon>Paracoccaceae</taxon>
        <taxon>Amaricoccus</taxon>
    </lineage>
</organism>
<gene>
    <name evidence="1" type="ORF">FJM51_23510</name>
</gene>
<evidence type="ECO:0000313" key="1">
    <source>
        <dbReference type="EMBL" id="TPE42928.1"/>
    </source>
</evidence>